<dbReference type="AlphaFoldDB" id="A0A6H1ZD39"/>
<evidence type="ECO:0000313" key="2">
    <source>
        <dbReference type="EMBL" id="QJA45100.1"/>
    </source>
</evidence>
<dbReference type="Gene3D" id="3.30.1490.70">
    <property type="match status" value="1"/>
</dbReference>
<evidence type="ECO:0000313" key="3">
    <source>
        <dbReference type="EMBL" id="QJI01116.1"/>
    </source>
</evidence>
<accession>A0A6H1ZD39</accession>
<dbReference type="InterPro" id="IPR021122">
    <property type="entry name" value="RNA_ligase_dom_REL/Rnl2"/>
</dbReference>
<dbReference type="EMBL" id="MT144899">
    <property type="protein sequence ID" value="QJI01116.1"/>
    <property type="molecule type" value="Genomic_DNA"/>
</dbReference>
<gene>
    <name evidence="2" type="ORF">TM448A00186_0012</name>
    <name evidence="3" type="ORF">TM448B02294_0009</name>
</gene>
<proteinExistence type="predicted"/>
<dbReference type="EMBL" id="MT143986">
    <property type="protein sequence ID" value="QJA45100.1"/>
    <property type="molecule type" value="Genomic_DNA"/>
</dbReference>
<name>A0A6H1ZD39_9ZZZZ</name>
<protein>
    <submittedName>
        <fullName evidence="2">Putative RNA ligase</fullName>
    </submittedName>
</protein>
<dbReference type="Gene3D" id="3.30.470.30">
    <property type="entry name" value="DNA ligase/mRNA capping enzyme"/>
    <property type="match status" value="1"/>
</dbReference>
<dbReference type="SUPFAM" id="SSF56091">
    <property type="entry name" value="DNA ligase/mRNA capping enzyme, catalytic domain"/>
    <property type="match status" value="1"/>
</dbReference>
<dbReference type="GO" id="GO:0016874">
    <property type="term" value="F:ligase activity"/>
    <property type="evidence" value="ECO:0007669"/>
    <property type="project" value="UniProtKB-KW"/>
</dbReference>
<sequence>MKEYHKIQTVYKRDPENHYKTLLIGEFSLLEFEYLRNNQWIFTEKVNGTNIRIMFNGGEITFGGKTDNAQIPAFLVKKLQERFLNQSDKFIEKFGLDPIEVCLYSEGYGAKIQKGGGNYRQDQDIVLFDVKIDKWWLQREDVEDIAKFFNLDIVPIIGEGTLEEMVEKVKCGFNSIWGDFTAEGIVARPKIELKSRNGLRIITKIKYKDFYYKE</sequence>
<reference evidence="2" key="1">
    <citation type="submission" date="2020-03" db="EMBL/GenBank/DDBJ databases">
        <title>The deep terrestrial virosphere.</title>
        <authorList>
            <person name="Holmfeldt K."/>
            <person name="Nilsson E."/>
            <person name="Simone D."/>
            <person name="Lopez-Fernandez M."/>
            <person name="Wu X."/>
            <person name="de Brujin I."/>
            <person name="Lundin D."/>
            <person name="Andersson A."/>
            <person name="Bertilsson S."/>
            <person name="Dopson M."/>
        </authorList>
    </citation>
    <scope>NUCLEOTIDE SEQUENCE</scope>
    <source>
        <strain evidence="2">TM448A00186</strain>
        <strain evidence="3">TM448B02294</strain>
    </source>
</reference>
<keyword evidence="2" id="KW-0436">Ligase</keyword>
<evidence type="ECO:0000259" key="1">
    <source>
        <dbReference type="Pfam" id="PF09414"/>
    </source>
</evidence>
<dbReference type="Pfam" id="PF09414">
    <property type="entry name" value="RNA_ligase"/>
    <property type="match status" value="1"/>
</dbReference>
<organism evidence="2">
    <name type="scientific">viral metagenome</name>
    <dbReference type="NCBI Taxonomy" id="1070528"/>
    <lineage>
        <taxon>unclassified sequences</taxon>
        <taxon>metagenomes</taxon>
        <taxon>organismal metagenomes</taxon>
    </lineage>
</organism>
<feature type="domain" description="RNA ligase" evidence="1">
    <location>
        <begin position="39"/>
        <end position="205"/>
    </location>
</feature>